<dbReference type="Pfam" id="PF00225">
    <property type="entry name" value="Kinesin"/>
    <property type="match status" value="1"/>
</dbReference>
<dbReference type="InterPro" id="IPR001752">
    <property type="entry name" value="Kinesin_motor_dom"/>
</dbReference>
<evidence type="ECO:0000256" key="3">
    <source>
        <dbReference type="PROSITE-ProRule" id="PRU00283"/>
    </source>
</evidence>
<reference evidence="7" key="1">
    <citation type="submission" date="2022-07" db="EMBL/GenBank/DDBJ databases">
        <title>Genome Sequence of Xylaria arbuscula.</title>
        <authorList>
            <person name="Buettner E."/>
        </authorList>
    </citation>
    <scope>NUCLEOTIDE SEQUENCE</scope>
    <source>
        <strain evidence="7">VT107</strain>
    </source>
</reference>
<dbReference type="GO" id="GO:0007018">
    <property type="term" value="P:microtubule-based movement"/>
    <property type="evidence" value="ECO:0007669"/>
    <property type="project" value="InterPro"/>
</dbReference>
<name>A0A9W8N5J3_9PEZI</name>
<comment type="similarity">
    <text evidence="3">Belongs to the TRAFAC class myosin-kinesin ATPase superfamily. Kinesin family.</text>
</comment>
<keyword evidence="1 3" id="KW-0547">Nucleotide-binding</keyword>
<organism evidence="7 8">
    <name type="scientific">Xylaria arbuscula</name>
    <dbReference type="NCBI Taxonomy" id="114810"/>
    <lineage>
        <taxon>Eukaryota</taxon>
        <taxon>Fungi</taxon>
        <taxon>Dikarya</taxon>
        <taxon>Ascomycota</taxon>
        <taxon>Pezizomycotina</taxon>
        <taxon>Sordariomycetes</taxon>
        <taxon>Xylariomycetidae</taxon>
        <taxon>Xylariales</taxon>
        <taxon>Xylariaceae</taxon>
        <taxon>Xylaria</taxon>
    </lineage>
</organism>
<dbReference type="VEuPathDB" id="FungiDB:F4678DRAFT_262473"/>
<feature type="coiled-coil region" evidence="4">
    <location>
        <begin position="394"/>
        <end position="617"/>
    </location>
</feature>
<evidence type="ECO:0000256" key="2">
    <source>
        <dbReference type="ARBA" id="ARBA00022840"/>
    </source>
</evidence>
<comment type="caution">
    <text evidence="7">The sequence shown here is derived from an EMBL/GenBank/DDBJ whole genome shotgun (WGS) entry which is preliminary data.</text>
</comment>
<proteinExistence type="inferred from homology"/>
<dbReference type="InterPro" id="IPR019821">
    <property type="entry name" value="Kinesin_motor_CS"/>
</dbReference>
<keyword evidence="2 3" id="KW-0067">ATP-binding</keyword>
<evidence type="ECO:0000256" key="1">
    <source>
        <dbReference type="ARBA" id="ARBA00022741"/>
    </source>
</evidence>
<keyword evidence="8" id="KW-1185">Reference proteome</keyword>
<dbReference type="InterPro" id="IPR027640">
    <property type="entry name" value="Kinesin-like_fam"/>
</dbReference>
<dbReference type="AlphaFoldDB" id="A0A9W8N5J3"/>
<feature type="compositionally biased region" description="Polar residues" evidence="5">
    <location>
        <begin position="141"/>
        <end position="162"/>
    </location>
</feature>
<feature type="region of interest" description="Disordered" evidence="5">
    <location>
        <begin position="46"/>
        <end position="84"/>
    </location>
</feature>
<dbReference type="PRINTS" id="PR00380">
    <property type="entry name" value="KINESINHEAVY"/>
</dbReference>
<evidence type="ECO:0000259" key="6">
    <source>
        <dbReference type="PROSITE" id="PS50067"/>
    </source>
</evidence>
<dbReference type="GO" id="GO:0005524">
    <property type="term" value="F:ATP binding"/>
    <property type="evidence" value="ECO:0007669"/>
    <property type="project" value="UniProtKB-UniRule"/>
</dbReference>
<dbReference type="Gene3D" id="3.40.850.10">
    <property type="entry name" value="Kinesin motor domain"/>
    <property type="match status" value="1"/>
</dbReference>
<evidence type="ECO:0000313" key="8">
    <source>
        <dbReference type="Proteomes" id="UP001148614"/>
    </source>
</evidence>
<sequence>MEENMPRASGLKQPSIKPAFSSSLNLGSALHEVSDAQSNARAQFTNTGFGGQKRQVPAPGGNNNRLFEESTSAHSRTTAAIPDAKRKLGVGSQYQNKPAGAKLQRGASLLDLVRGTFKQSQIASNTPTYYRALRGVPVHQRPTTSTSIAGSRQLPSNSSHGTSFGYGSRPPSRSHTRTRSATRPVRPATSMGTTEDVQGKNGKEPWSLENLATDTIAMRKKSSTKLKKTLRRHRSVQQVLEASKSTGIPTGRTSEESLAKSFSNLSLDTTEEQVQGNQANSKINKQIDSFKMPPPMTPRKDGSHSCLPRFVNEKDRESQAAHGTPTQKADWLHKEIRSLTPAHPNLFSPTKTPFLTRDSNVRNFSATEFENKINTMASEMEKLKQFVGSSEKFNTDAKEELETSKKKLNSLEDEKLELQAARQRLKDELQDAERQARRLQYDLEEQQSQYERRYKILEEDHRRELELLNDEFRRETDKNQQLQQEFERRCGAEAEARLENLSHDNKELRSTLERQKRDHDHEIRQLHEAIQQRDADVRRLEEELRKANNERFDLQTHIRGNNETIERLRKRAEDAEERLSKDKGHLGGQISLLSSTLDLKSERIQTLEENAKKVQADCELEVHNIKLAAEKKIADETALLRGRLIKEEERRHKLFEQVQELKGNIRVMCRIKPPSDPANDALIPFEPQFNDIDEDKIEGLTIPTFREDITQPGKLLPGKPREFNFERVFDESCNNGDVFDEISQLVQSVMDGKKVCIFCYGQTGSGKTFTMSKRQGDGDDGVIPRTQGMIFSEMERLKTLGWEYTVEGSYLEVYQDKLYDLLASRHSKPEPLTVDPIGDELKIKGHDFTLLHDAADLDEMIKVADNNRHVAATVKNDRSSRSHSILVLKINGVKKDENGNIIKTRKGTLNLIDLAGSEKPDKNGLEQVYKEGVEINSSLSYLRTVLSSLGQGKTEGVDFRSYTLTQLLRSSLGKGCRTLMFVMVSPLKENENETIRSLEFARDAQKVKMGGNGAAKSKK</sequence>
<protein>
    <recommendedName>
        <fullName evidence="6">Kinesin motor domain-containing protein</fullName>
    </recommendedName>
</protein>
<dbReference type="InterPro" id="IPR036961">
    <property type="entry name" value="Kinesin_motor_dom_sf"/>
</dbReference>
<evidence type="ECO:0000256" key="5">
    <source>
        <dbReference type="SAM" id="MobiDB-lite"/>
    </source>
</evidence>
<dbReference type="InterPro" id="IPR027417">
    <property type="entry name" value="P-loop_NTPase"/>
</dbReference>
<evidence type="ECO:0000256" key="4">
    <source>
        <dbReference type="SAM" id="Coils"/>
    </source>
</evidence>
<keyword evidence="3" id="KW-0505">Motor protein</keyword>
<feature type="region of interest" description="Disordered" evidence="5">
    <location>
        <begin position="1"/>
        <end position="22"/>
    </location>
</feature>
<dbReference type="GO" id="GO:0003777">
    <property type="term" value="F:microtubule motor activity"/>
    <property type="evidence" value="ECO:0007669"/>
    <property type="project" value="InterPro"/>
</dbReference>
<dbReference type="SMART" id="SM00129">
    <property type="entry name" value="KISc"/>
    <property type="match status" value="1"/>
</dbReference>
<dbReference type="GO" id="GO:0008017">
    <property type="term" value="F:microtubule binding"/>
    <property type="evidence" value="ECO:0007669"/>
    <property type="project" value="InterPro"/>
</dbReference>
<dbReference type="PROSITE" id="PS00411">
    <property type="entry name" value="KINESIN_MOTOR_1"/>
    <property type="match status" value="1"/>
</dbReference>
<dbReference type="EMBL" id="JANPWZ010002628">
    <property type="protein sequence ID" value="KAJ3557290.1"/>
    <property type="molecule type" value="Genomic_DNA"/>
</dbReference>
<feature type="domain" description="Kinesin motor" evidence="6">
    <location>
        <begin position="664"/>
        <end position="1007"/>
    </location>
</feature>
<keyword evidence="4" id="KW-0175">Coiled coil</keyword>
<accession>A0A9W8N5J3</accession>
<dbReference type="Proteomes" id="UP001148614">
    <property type="component" value="Unassembled WGS sequence"/>
</dbReference>
<evidence type="ECO:0000313" key="7">
    <source>
        <dbReference type="EMBL" id="KAJ3557290.1"/>
    </source>
</evidence>
<feature type="region of interest" description="Disordered" evidence="5">
    <location>
        <begin position="134"/>
        <end position="205"/>
    </location>
</feature>
<feature type="binding site" evidence="3">
    <location>
        <begin position="761"/>
        <end position="768"/>
    </location>
    <ligand>
        <name>ATP</name>
        <dbReference type="ChEBI" id="CHEBI:30616"/>
    </ligand>
</feature>
<dbReference type="PROSITE" id="PS50067">
    <property type="entry name" value="KINESIN_MOTOR_2"/>
    <property type="match status" value="1"/>
</dbReference>
<dbReference type="PANTHER" id="PTHR47972">
    <property type="entry name" value="KINESIN-LIKE PROTEIN KLP-3"/>
    <property type="match status" value="1"/>
</dbReference>
<feature type="compositionally biased region" description="Polar residues" evidence="5">
    <location>
        <begin position="61"/>
        <end position="78"/>
    </location>
</feature>
<gene>
    <name evidence="7" type="ORF">NPX13_g9958</name>
</gene>
<dbReference type="SUPFAM" id="SSF52540">
    <property type="entry name" value="P-loop containing nucleoside triphosphate hydrolases"/>
    <property type="match status" value="1"/>
</dbReference>